<reference evidence="2 3" key="1">
    <citation type="journal article" date="2018" name="Sci. Rep.">
        <title>Genomic signatures of local adaptation to the degree of environmental predictability in rotifers.</title>
        <authorList>
            <person name="Franch-Gras L."/>
            <person name="Hahn C."/>
            <person name="Garcia-Roger E.M."/>
            <person name="Carmona M.J."/>
            <person name="Serra M."/>
            <person name="Gomez A."/>
        </authorList>
    </citation>
    <scope>NUCLEOTIDE SEQUENCE [LARGE SCALE GENOMIC DNA]</scope>
    <source>
        <strain evidence="2">HYR1</strain>
    </source>
</reference>
<name>A0A3M7T429_BRAPC</name>
<proteinExistence type="predicted"/>
<evidence type="ECO:0000313" key="2">
    <source>
        <dbReference type="EMBL" id="RNA42705.1"/>
    </source>
</evidence>
<feature type="region of interest" description="Disordered" evidence="1">
    <location>
        <begin position="140"/>
        <end position="205"/>
    </location>
</feature>
<keyword evidence="3" id="KW-1185">Reference proteome</keyword>
<accession>A0A3M7T429</accession>
<dbReference type="AlphaFoldDB" id="A0A3M7T429"/>
<feature type="compositionally biased region" description="Polar residues" evidence="1">
    <location>
        <begin position="36"/>
        <end position="51"/>
    </location>
</feature>
<gene>
    <name evidence="2" type="ORF">BpHYR1_017515</name>
</gene>
<feature type="region of interest" description="Disordered" evidence="1">
    <location>
        <begin position="26"/>
        <end position="52"/>
    </location>
</feature>
<sequence length="219" mass="24392">MDSLFKFAKKLLEALSKYACCVCSKQGDDDDESNDLAVTSLRSPPDSSKINNGVLMRSISSLDNSQNIKQSESSIKENISEKLEKNLNIQNEMDGLKSMTTKVGNGFKGLTDTITSKTRNIKNKSSGDSPFKKITEKLHIKSRKSGGKSPDDHSKFDRIKRYSHKLADKARCNKRSNHEIDPDSRPSFGKRRNKANGTAGVSEFNGSYIDTIESESVRY</sequence>
<comment type="caution">
    <text evidence="2">The sequence shown here is derived from an EMBL/GenBank/DDBJ whole genome shotgun (WGS) entry which is preliminary data.</text>
</comment>
<feature type="compositionally biased region" description="Basic and acidic residues" evidence="1">
    <location>
        <begin position="149"/>
        <end position="184"/>
    </location>
</feature>
<dbReference type="OrthoDB" id="10484920at2759"/>
<protein>
    <submittedName>
        <fullName evidence="2">Uncharacterized protein</fullName>
    </submittedName>
</protein>
<organism evidence="2 3">
    <name type="scientific">Brachionus plicatilis</name>
    <name type="common">Marine rotifer</name>
    <name type="synonym">Brachionus muelleri</name>
    <dbReference type="NCBI Taxonomy" id="10195"/>
    <lineage>
        <taxon>Eukaryota</taxon>
        <taxon>Metazoa</taxon>
        <taxon>Spiralia</taxon>
        <taxon>Gnathifera</taxon>
        <taxon>Rotifera</taxon>
        <taxon>Eurotatoria</taxon>
        <taxon>Monogononta</taxon>
        <taxon>Pseudotrocha</taxon>
        <taxon>Ploima</taxon>
        <taxon>Brachionidae</taxon>
        <taxon>Brachionus</taxon>
    </lineage>
</organism>
<dbReference type="EMBL" id="REGN01000324">
    <property type="protein sequence ID" value="RNA42705.1"/>
    <property type="molecule type" value="Genomic_DNA"/>
</dbReference>
<dbReference type="Proteomes" id="UP000276133">
    <property type="component" value="Unassembled WGS sequence"/>
</dbReference>
<evidence type="ECO:0000313" key="3">
    <source>
        <dbReference type="Proteomes" id="UP000276133"/>
    </source>
</evidence>
<evidence type="ECO:0000256" key="1">
    <source>
        <dbReference type="SAM" id="MobiDB-lite"/>
    </source>
</evidence>